<evidence type="ECO:0000313" key="4">
    <source>
        <dbReference type="EMBL" id="CAF4942408.1"/>
    </source>
</evidence>
<protein>
    <submittedName>
        <fullName evidence="3">Uncharacterized protein</fullName>
    </submittedName>
</protein>
<dbReference type="EMBL" id="CAJOBJ010187787">
    <property type="protein sequence ID" value="CAF4942408.1"/>
    <property type="molecule type" value="Genomic_DNA"/>
</dbReference>
<dbReference type="EMBL" id="CAJOBH010122367">
    <property type="protein sequence ID" value="CAF4717671.1"/>
    <property type="molecule type" value="Genomic_DNA"/>
</dbReference>
<dbReference type="AlphaFoldDB" id="A0A8S3BIC4"/>
<sequence>MDVPDEIDLSSLRATGLLPGETPMPDDHEKATLLTREQINENLLEQLVS</sequence>
<gene>
    <name evidence="2" type="ORF">BYL167_LOCUS44745</name>
    <name evidence="3" type="ORF">BYL167_LOCUS49067</name>
    <name evidence="4" type="ORF">GIL414_LOCUS53889</name>
</gene>
<evidence type="ECO:0000313" key="5">
    <source>
        <dbReference type="Proteomes" id="UP000681967"/>
    </source>
</evidence>
<proteinExistence type="predicted"/>
<organism evidence="3 5">
    <name type="scientific">Rotaria magnacalcarata</name>
    <dbReference type="NCBI Taxonomy" id="392030"/>
    <lineage>
        <taxon>Eukaryota</taxon>
        <taxon>Metazoa</taxon>
        <taxon>Spiralia</taxon>
        <taxon>Gnathifera</taxon>
        <taxon>Rotifera</taxon>
        <taxon>Eurotatoria</taxon>
        <taxon>Bdelloidea</taxon>
        <taxon>Philodinida</taxon>
        <taxon>Philodinidae</taxon>
        <taxon>Rotaria</taxon>
    </lineage>
</organism>
<feature type="region of interest" description="Disordered" evidence="1">
    <location>
        <begin position="1"/>
        <end position="27"/>
    </location>
</feature>
<feature type="non-terminal residue" evidence="3">
    <location>
        <position position="1"/>
    </location>
</feature>
<dbReference type="Proteomes" id="UP000681967">
    <property type="component" value="Unassembled WGS sequence"/>
</dbReference>
<accession>A0A8S3BIC4</accession>
<dbReference type="EMBL" id="CAJOBH010145051">
    <property type="protein sequence ID" value="CAF4822719.1"/>
    <property type="molecule type" value="Genomic_DNA"/>
</dbReference>
<name>A0A8S3BIC4_9BILA</name>
<comment type="caution">
    <text evidence="3">The sequence shown here is derived from an EMBL/GenBank/DDBJ whole genome shotgun (WGS) entry which is preliminary data.</text>
</comment>
<evidence type="ECO:0000256" key="1">
    <source>
        <dbReference type="SAM" id="MobiDB-lite"/>
    </source>
</evidence>
<evidence type="ECO:0000313" key="2">
    <source>
        <dbReference type="EMBL" id="CAF4717671.1"/>
    </source>
</evidence>
<evidence type="ECO:0000313" key="3">
    <source>
        <dbReference type="EMBL" id="CAF4822719.1"/>
    </source>
</evidence>
<reference evidence="3" key="1">
    <citation type="submission" date="2021-02" db="EMBL/GenBank/DDBJ databases">
        <authorList>
            <person name="Nowell W R."/>
        </authorList>
    </citation>
    <scope>NUCLEOTIDE SEQUENCE</scope>
</reference>
<dbReference type="Proteomes" id="UP000681720">
    <property type="component" value="Unassembled WGS sequence"/>
</dbReference>